<dbReference type="AlphaFoldDB" id="A0A166WCB1"/>
<feature type="region of interest" description="Disordered" evidence="5">
    <location>
        <begin position="1"/>
        <end position="77"/>
    </location>
</feature>
<feature type="transmembrane region" description="Helical" evidence="6">
    <location>
        <begin position="503"/>
        <end position="521"/>
    </location>
</feature>
<proteinExistence type="predicted"/>
<dbReference type="PANTHER" id="PTHR23502:SF60">
    <property type="entry name" value="MAJOR FACILITATOR SUPERFAMILY (MFS) PROFILE DOMAIN-CONTAINING PROTEIN-RELATED"/>
    <property type="match status" value="1"/>
</dbReference>
<evidence type="ECO:0000256" key="5">
    <source>
        <dbReference type="SAM" id="MobiDB-lite"/>
    </source>
</evidence>
<dbReference type="EMBL" id="KV417482">
    <property type="protein sequence ID" value="KZP33608.1"/>
    <property type="molecule type" value="Genomic_DNA"/>
</dbReference>
<dbReference type="GO" id="GO:0022857">
    <property type="term" value="F:transmembrane transporter activity"/>
    <property type="evidence" value="ECO:0007669"/>
    <property type="project" value="InterPro"/>
</dbReference>
<evidence type="ECO:0000256" key="4">
    <source>
        <dbReference type="ARBA" id="ARBA00023136"/>
    </source>
</evidence>
<feature type="region of interest" description="Disordered" evidence="5">
    <location>
        <begin position="586"/>
        <end position="620"/>
    </location>
</feature>
<dbReference type="Pfam" id="PF07690">
    <property type="entry name" value="MFS_1"/>
    <property type="match status" value="1"/>
</dbReference>
<reference evidence="8 9" key="1">
    <citation type="journal article" date="2016" name="Mol. Biol. Evol.">
        <title>Comparative Genomics of Early-Diverging Mushroom-Forming Fungi Provides Insights into the Origins of Lignocellulose Decay Capabilities.</title>
        <authorList>
            <person name="Nagy L.G."/>
            <person name="Riley R."/>
            <person name="Tritt A."/>
            <person name="Adam C."/>
            <person name="Daum C."/>
            <person name="Floudas D."/>
            <person name="Sun H."/>
            <person name="Yadav J.S."/>
            <person name="Pangilinan J."/>
            <person name="Larsson K.H."/>
            <person name="Matsuura K."/>
            <person name="Barry K."/>
            <person name="Labutti K."/>
            <person name="Kuo R."/>
            <person name="Ohm R.A."/>
            <person name="Bhattacharya S.S."/>
            <person name="Shirouzu T."/>
            <person name="Yoshinaga Y."/>
            <person name="Martin F.M."/>
            <person name="Grigoriev I.V."/>
            <person name="Hibbett D.S."/>
        </authorList>
    </citation>
    <scope>NUCLEOTIDE SEQUENCE [LARGE SCALE GENOMIC DNA]</scope>
    <source>
        <strain evidence="8 9">CBS 109695</strain>
    </source>
</reference>
<feature type="domain" description="Major facilitator superfamily (MFS) profile" evidence="7">
    <location>
        <begin position="86"/>
        <end position="525"/>
    </location>
</feature>
<feature type="transmembrane region" description="Helical" evidence="6">
    <location>
        <begin position="212"/>
        <end position="235"/>
    </location>
</feature>
<dbReference type="STRING" id="436010.A0A166WCB1"/>
<feature type="transmembrane region" description="Helical" evidence="6">
    <location>
        <begin position="117"/>
        <end position="141"/>
    </location>
</feature>
<keyword evidence="4 6" id="KW-0472">Membrane</keyword>
<evidence type="ECO:0000256" key="1">
    <source>
        <dbReference type="ARBA" id="ARBA00004141"/>
    </source>
</evidence>
<dbReference type="FunFam" id="1.20.1250.20:FF:000011">
    <property type="entry name" value="MFS multidrug transporter, putative"/>
    <property type="match status" value="1"/>
</dbReference>
<dbReference type="SUPFAM" id="SSF103473">
    <property type="entry name" value="MFS general substrate transporter"/>
    <property type="match status" value="1"/>
</dbReference>
<feature type="transmembrane region" description="Helical" evidence="6">
    <location>
        <begin position="464"/>
        <end position="483"/>
    </location>
</feature>
<feature type="transmembrane region" description="Helical" evidence="6">
    <location>
        <begin position="327"/>
        <end position="346"/>
    </location>
</feature>
<dbReference type="PANTHER" id="PTHR23502">
    <property type="entry name" value="MAJOR FACILITATOR SUPERFAMILY"/>
    <property type="match status" value="1"/>
</dbReference>
<dbReference type="InterPro" id="IPR020846">
    <property type="entry name" value="MFS_dom"/>
</dbReference>
<dbReference type="GO" id="GO:0016020">
    <property type="term" value="C:membrane"/>
    <property type="evidence" value="ECO:0007669"/>
    <property type="project" value="UniProtKB-SubCell"/>
</dbReference>
<sequence>MPLHDEKTVINHGQDNDSIAARSPSPATLNENEQAEDESADSSKNEKTGDVVTSTDADNDTLIVDWEGPDDPENPKNWTKRRKWAAVFIVSSFTFISPVSSSMIAPASGLVAAEFDITSTVTIALTTSIFILAYAIGPLILGPLSEIYGRSRVIQLANLWYLAWNLACGFATSTAQLIAFRFLAGLGGSAPLSIGGAVLGDCFTPEQRGQAIAIYSLAPLLGPVVGPVCGAWIAQRSTWRWVFWSSSIVDGAIQAVGFFKLDESYAPLLLERKAERIRKAAASDTNEKGYAQYTHIRTRYQTDDRHWKRIFAKALVRPFAIFAREPIVQLLGIYMAFIYGLLYIFLTTIPSIFEGVYGQKPGIAGLHYLALGIGLTGASQVNAYTLDKVYAYFKRKNGGAGKPEYRLPSMLPGTVCLPAGLLLTGWAVEARVFWLVPDIGIALVGAGTILSFQSIQSYVIDAFTLHAASALAAVSCLRSFAGFGFPLFAPAMYARLGYGKGDTVLAVVAVVIGCPAPWLFWKYGERIRGASRGLCGGWENRCGLGLPLDLCNLDARLSSLVRGALSFRGRLPQEWELGTERVSNTSEKFRRGKAVKRSTNSSTHGSRGVRSPFKSLLCGG</sequence>
<keyword evidence="3 6" id="KW-1133">Transmembrane helix</keyword>
<feature type="transmembrane region" description="Helical" evidence="6">
    <location>
        <begin position="153"/>
        <end position="172"/>
    </location>
</feature>
<accession>A0A166WCB1</accession>
<evidence type="ECO:0000313" key="8">
    <source>
        <dbReference type="EMBL" id="KZP33608.1"/>
    </source>
</evidence>
<dbReference type="PROSITE" id="PS50850">
    <property type="entry name" value="MFS"/>
    <property type="match status" value="1"/>
</dbReference>
<evidence type="ECO:0000256" key="2">
    <source>
        <dbReference type="ARBA" id="ARBA00022692"/>
    </source>
</evidence>
<feature type="transmembrane region" description="Helical" evidence="6">
    <location>
        <begin position="84"/>
        <end position="105"/>
    </location>
</feature>
<dbReference type="OrthoDB" id="6770063at2759"/>
<keyword evidence="2 6" id="KW-0812">Transmembrane</keyword>
<feature type="transmembrane region" description="Helical" evidence="6">
    <location>
        <begin position="366"/>
        <end position="386"/>
    </location>
</feature>
<protein>
    <submittedName>
        <fullName evidence="8">MFS general substrate transporter</fullName>
    </submittedName>
</protein>
<dbReference type="Proteomes" id="UP000076532">
    <property type="component" value="Unassembled WGS sequence"/>
</dbReference>
<keyword evidence="9" id="KW-1185">Reference proteome</keyword>
<dbReference type="InterPro" id="IPR036259">
    <property type="entry name" value="MFS_trans_sf"/>
</dbReference>
<comment type="subcellular location">
    <subcellularLocation>
        <location evidence="1">Membrane</location>
        <topology evidence="1">Multi-pass membrane protein</topology>
    </subcellularLocation>
</comment>
<dbReference type="Gene3D" id="1.20.1250.20">
    <property type="entry name" value="MFS general substrate transporter like domains"/>
    <property type="match status" value="1"/>
</dbReference>
<dbReference type="CDD" id="cd17323">
    <property type="entry name" value="MFS_Tpo1_MDR_like"/>
    <property type="match status" value="1"/>
</dbReference>
<feature type="transmembrane region" description="Helical" evidence="6">
    <location>
        <begin position="432"/>
        <end position="452"/>
    </location>
</feature>
<evidence type="ECO:0000313" key="9">
    <source>
        <dbReference type="Proteomes" id="UP000076532"/>
    </source>
</evidence>
<evidence type="ECO:0000259" key="7">
    <source>
        <dbReference type="PROSITE" id="PS50850"/>
    </source>
</evidence>
<feature type="transmembrane region" description="Helical" evidence="6">
    <location>
        <begin position="407"/>
        <end position="426"/>
    </location>
</feature>
<organism evidence="8 9">
    <name type="scientific">Athelia psychrophila</name>
    <dbReference type="NCBI Taxonomy" id="1759441"/>
    <lineage>
        <taxon>Eukaryota</taxon>
        <taxon>Fungi</taxon>
        <taxon>Dikarya</taxon>
        <taxon>Basidiomycota</taxon>
        <taxon>Agaricomycotina</taxon>
        <taxon>Agaricomycetes</taxon>
        <taxon>Agaricomycetidae</taxon>
        <taxon>Atheliales</taxon>
        <taxon>Atheliaceae</taxon>
        <taxon>Athelia</taxon>
    </lineage>
</organism>
<evidence type="ECO:0000256" key="6">
    <source>
        <dbReference type="SAM" id="Phobius"/>
    </source>
</evidence>
<evidence type="ECO:0000256" key="3">
    <source>
        <dbReference type="ARBA" id="ARBA00022989"/>
    </source>
</evidence>
<dbReference type="InterPro" id="IPR011701">
    <property type="entry name" value="MFS"/>
</dbReference>
<name>A0A166WCB1_9AGAM</name>
<gene>
    <name evidence="8" type="ORF">FIBSPDRAFT_924571</name>
</gene>